<feature type="region of interest" description="Disordered" evidence="1">
    <location>
        <begin position="248"/>
        <end position="412"/>
    </location>
</feature>
<feature type="compositionally biased region" description="Basic and acidic residues" evidence="1">
    <location>
        <begin position="864"/>
        <end position="880"/>
    </location>
</feature>
<feature type="compositionally biased region" description="Basic and acidic residues" evidence="1">
    <location>
        <begin position="841"/>
        <end position="850"/>
    </location>
</feature>
<gene>
    <name evidence="2" type="ORF">I206_04484</name>
    <name evidence="3" type="ORF">I206_103943</name>
</gene>
<feature type="compositionally biased region" description="Polar residues" evidence="1">
    <location>
        <begin position="49"/>
        <end position="74"/>
    </location>
</feature>
<accession>A0A1B9I333</accession>
<evidence type="ECO:0000313" key="4">
    <source>
        <dbReference type="Proteomes" id="UP000094020"/>
    </source>
</evidence>
<dbReference type="GeneID" id="30172853"/>
<sequence length="950" mass="105847">MSRSTPKSSYQPDPNGWINTAPSSSSNLSTKRKLTQRPLVSFNHGIATPLSSGYKKSSTPRNAQSGPGPTSTANLRKRLYDQTPTIKSKQGNLNSFLHTPSSTGLLKYKGKTKEQNNESRLPLSQIDSPIPSTGTADGLVFENLNYKSGLGRGSRLKVYRDDFWGSSDNEYEPDLAQEAGRTIDRHRKEKGWMTENRNKDEEQNNDEMRKHQEGNIQVEGHNEVSPGGRGNSQHEMSTTKLLLTAIPKSLPPPAQSTRSHDRTLPAPAVATHPPPTRSHHNSIAAQGSSSLPELTPSLSPEPETEPTQPREKSSSPNMFDRLPDKTPSRPLEIYTSPPPPITPVPEYVLYNHRQMNHRNPSQFAAIPSPWRRQQRPEENEPNGGEPLVAEQSKPGNAKSNKDVSKRDDVDRRVWTAAHENRYKSPVAVEKRLEKKLVELSSSDPPSELAVEIEDDPIVKVPSIVDPVHTPVRRSKMNAKRESRQALTPLKPNQAGNPIKASSTLKKPLRRSPLTPRKRAKRSVVTSLPRTSVVRGERERSISPSPVKTMSRPFLRLSGKSPSPDHQIPSLPTTPRKAAAEKYHQITPPKSTRPAMAERQETLFILPDPPCQPLFPPKSPPQKGYRSWRPAEMEPETLLDWGLEPEGAEDAIADIQKSPQQEGSQSPEPPLFSPAGSPVREERRPSLGQRWSSKSIEPTAMSQDFPRLFPSSPSENDRSLPPSSPPLNRIAPKVNDGLTPRSASKSKWNHLQRGILASAPSTSLPRDTHSPKIKTSQKKGKSRATDEREQSQLAAFGFFGDRRSKKLKRDFAKKWEDEEDVDVPEDEYALQGETSQDAEVLSAKEGREMSRVPEAPYHPALRPAGVREMERRKERERHKAQDVMNISGMKRKASPAPELEEPPLFDSGMDSSLNISHTSSSQTSSSRTPGSTKDWWDRLGDRRASEFVTME</sequence>
<reference evidence="3" key="2">
    <citation type="submission" date="2013-07" db="EMBL/GenBank/DDBJ databases">
        <authorList>
            <consortium name="The Broad Institute Genome Sequencing Platform"/>
            <person name="Cuomo C."/>
            <person name="Litvintseva A."/>
            <person name="Chen Y."/>
            <person name="Heitman J."/>
            <person name="Sun S."/>
            <person name="Springer D."/>
            <person name="Dromer F."/>
            <person name="Young S.K."/>
            <person name="Zeng Q."/>
            <person name="Gargeya S."/>
            <person name="Fitzgerald M."/>
            <person name="Abouelleil A."/>
            <person name="Alvarado L."/>
            <person name="Berlin A.M."/>
            <person name="Chapman S.B."/>
            <person name="Dewar J."/>
            <person name="Goldberg J."/>
            <person name="Griggs A."/>
            <person name="Gujja S."/>
            <person name="Hansen M."/>
            <person name="Howarth C."/>
            <person name="Imamovic A."/>
            <person name="Larimer J."/>
            <person name="McCowan C."/>
            <person name="Murphy C."/>
            <person name="Pearson M."/>
            <person name="Priest M."/>
            <person name="Roberts A."/>
            <person name="Saif S."/>
            <person name="Shea T."/>
            <person name="Sykes S."/>
            <person name="Wortman J."/>
            <person name="Nusbaum C."/>
            <person name="Birren B."/>
        </authorList>
    </citation>
    <scope>NUCLEOTIDE SEQUENCE</scope>
    <source>
        <strain evidence="3">CBS 10737</strain>
    </source>
</reference>
<dbReference type="KEGG" id="kpin:30172853"/>
<dbReference type="RefSeq" id="XP_019011172.1">
    <property type="nucleotide sequence ID" value="XM_019156214.1"/>
</dbReference>
<protein>
    <submittedName>
        <fullName evidence="2">Uncharacterized protein</fullName>
    </submittedName>
</protein>
<feature type="region of interest" description="Disordered" evidence="1">
    <location>
        <begin position="468"/>
        <end position="792"/>
    </location>
</feature>
<feature type="compositionally biased region" description="Low complexity" evidence="1">
    <location>
        <begin position="655"/>
        <end position="665"/>
    </location>
</feature>
<feature type="compositionally biased region" description="Polar residues" evidence="1">
    <location>
        <begin position="493"/>
        <end position="504"/>
    </location>
</feature>
<name>A0A1B9I333_9TREE</name>
<dbReference type="AlphaFoldDB" id="A0A1B9I333"/>
<organism evidence="2">
    <name type="scientific">Kwoniella pini CBS 10737</name>
    <dbReference type="NCBI Taxonomy" id="1296096"/>
    <lineage>
        <taxon>Eukaryota</taxon>
        <taxon>Fungi</taxon>
        <taxon>Dikarya</taxon>
        <taxon>Basidiomycota</taxon>
        <taxon>Agaricomycotina</taxon>
        <taxon>Tremellomycetes</taxon>
        <taxon>Tremellales</taxon>
        <taxon>Cryptococcaceae</taxon>
        <taxon>Kwoniella</taxon>
    </lineage>
</organism>
<feature type="compositionally biased region" description="Polar residues" evidence="1">
    <location>
        <begin position="1"/>
        <end position="29"/>
    </location>
</feature>
<feature type="region of interest" description="Disordered" evidence="1">
    <location>
        <begin position="189"/>
        <end position="208"/>
    </location>
</feature>
<feature type="compositionally biased region" description="Basic residues" evidence="1">
    <location>
        <begin position="770"/>
        <end position="781"/>
    </location>
</feature>
<dbReference type="EMBL" id="KI894011">
    <property type="protein sequence ID" value="OCF49953.1"/>
    <property type="molecule type" value="Genomic_DNA"/>
</dbReference>
<proteinExistence type="predicted"/>
<feature type="compositionally biased region" description="Acidic residues" evidence="1">
    <location>
        <begin position="816"/>
        <end position="827"/>
    </location>
</feature>
<feature type="compositionally biased region" description="Low complexity" evidence="1">
    <location>
        <begin position="910"/>
        <end position="931"/>
    </location>
</feature>
<feature type="compositionally biased region" description="Basic and acidic residues" evidence="1">
    <location>
        <begin position="399"/>
        <end position="412"/>
    </location>
</feature>
<dbReference type="OrthoDB" id="2565180at2759"/>
<feature type="compositionally biased region" description="Basic and acidic residues" evidence="1">
    <location>
        <begin position="190"/>
        <end position="208"/>
    </location>
</feature>
<feature type="region of interest" description="Disordered" evidence="1">
    <location>
        <begin position="214"/>
        <end position="235"/>
    </location>
</feature>
<evidence type="ECO:0000256" key="1">
    <source>
        <dbReference type="SAM" id="MobiDB-lite"/>
    </source>
</evidence>
<reference evidence="3" key="4">
    <citation type="submission" date="2024-02" db="EMBL/GenBank/DDBJ databases">
        <title>Comparative genomics of Cryptococcus and Kwoniella reveals pathogenesis evolution and contrasting modes of karyotype evolution via chromosome fusion or intercentromeric recombination.</title>
        <authorList>
            <person name="Coelho M.A."/>
            <person name="David-Palma M."/>
            <person name="Shea T."/>
            <person name="Bowers K."/>
            <person name="McGinley-Smith S."/>
            <person name="Mohammad A.W."/>
            <person name="Gnirke A."/>
            <person name="Yurkov A.M."/>
            <person name="Nowrousian M."/>
            <person name="Sun S."/>
            <person name="Cuomo C.A."/>
            <person name="Heitman J."/>
        </authorList>
    </citation>
    <scope>NUCLEOTIDE SEQUENCE</scope>
    <source>
        <strain evidence="3">CBS 10737</strain>
    </source>
</reference>
<feature type="compositionally biased region" description="Polar residues" evidence="1">
    <location>
        <begin position="688"/>
        <end position="701"/>
    </location>
</feature>
<keyword evidence="4" id="KW-1185">Reference proteome</keyword>
<dbReference type="EMBL" id="CP144523">
    <property type="protein sequence ID" value="WWC69999.1"/>
    <property type="molecule type" value="Genomic_DNA"/>
</dbReference>
<feature type="compositionally biased region" description="Low complexity" evidence="1">
    <location>
        <begin position="288"/>
        <end position="307"/>
    </location>
</feature>
<feature type="compositionally biased region" description="Pro residues" evidence="1">
    <location>
        <begin position="606"/>
        <end position="619"/>
    </location>
</feature>
<dbReference type="Proteomes" id="UP000094020">
    <property type="component" value="Chromosome 5"/>
</dbReference>
<feature type="region of interest" description="Disordered" evidence="1">
    <location>
        <begin position="814"/>
        <end position="937"/>
    </location>
</feature>
<feature type="region of interest" description="Disordered" evidence="1">
    <location>
        <begin position="1"/>
        <end position="130"/>
    </location>
</feature>
<reference evidence="2" key="3">
    <citation type="submission" date="2016-07" db="EMBL/GenBank/DDBJ databases">
        <title>Evolution of pathogenesis and genome organization in the Tremellales.</title>
        <authorList>
            <person name="Cuomo C."/>
            <person name="Litvintseva A."/>
            <person name="Heitman J."/>
            <person name="Chen Y."/>
            <person name="Sun S."/>
            <person name="Springer D."/>
            <person name="Dromer F."/>
            <person name="Young S."/>
            <person name="Zeng Q."/>
            <person name="Chapman S."/>
            <person name="Gujja S."/>
            <person name="Saif S."/>
            <person name="Birren B."/>
        </authorList>
    </citation>
    <scope>NUCLEOTIDE SEQUENCE</scope>
    <source>
        <strain evidence="2">CBS 10737</strain>
    </source>
</reference>
<feature type="compositionally biased region" description="Polar residues" evidence="1">
    <location>
        <begin position="82"/>
        <end position="104"/>
    </location>
</feature>
<evidence type="ECO:0000313" key="3">
    <source>
        <dbReference type="EMBL" id="WWC69999.1"/>
    </source>
</evidence>
<reference evidence="2" key="1">
    <citation type="submission" date="2013-07" db="EMBL/GenBank/DDBJ databases">
        <title>The Genome Sequence of Cryptococcus pinus CBS10737.</title>
        <authorList>
            <consortium name="The Broad Institute Genome Sequencing Platform"/>
            <person name="Cuomo C."/>
            <person name="Litvintseva A."/>
            <person name="Chen Y."/>
            <person name="Heitman J."/>
            <person name="Sun S."/>
            <person name="Springer D."/>
            <person name="Dromer F."/>
            <person name="Young S.K."/>
            <person name="Zeng Q."/>
            <person name="Gargeya S."/>
            <person name="Fitzgerald M."/>
            <person name="Abouelleil A."/>
            <person name="Alvarado L."/>
            <person name="Berlin A.M."/>
            <person name="Chapman S.B."/>
            <person name="Dewar J."/>
            <person name="Goldberg J."/>
            <person name="Griggs A."/>
            <person name="Gujja S."/>
            <person name="Hansen M."/>
            <person name="Howarth C."/>
            <person name="Imamovic A."/>
            <person name="Larimer J."/>
            <person name="McCowan C."/>
            <person name="Murphy C."/>
            <person name="Pearson M."/>
            <person name="Priest M."/>
            <person name="Roberts A."/>
            <person name="Saif S."/>
            <person name="Shea T."/>
            <person name="Sykes S."/>
            <person name="Wortman J."/>
            <person name="Nusbaum C."/>
            <person name="Birren B."/>
        </authorList>
    </citation>
    <scope>NUCLEOTIDE SEQUENCE [LARGE SCALE GENOMIC DNA]</scope>
    <source>
        <strain evidence="2">CBS 10737</strain>
    </source>
</reference>
<evidence type="ECO:0000313" key="2">
    <source>
        <dbReference type="EMBL" id="OCF49953.1"/>
    </source>
</evidence>